<dbReference type="CDD" id="cd15831">
    <property type="entry name" value="BTAD"/>
    <property type="match status" value="1"/>
</dbReference>
<evidence type="ECO:0000256" key="5">
    <source>
        <dbReference type="PROSITE-ProRule" id="PRU01091"/>
    </source>
</evidence>
<name>A0A1Q9LC36_9PSEU</name>
<keyword evidence="2" id="KW-0805">Transcription regulation</keyword>
<dbReference type="GO" id="GO:0003677">
    <property type="term" value="F:DNA binding"/>
    <property type="evidence" value="ECO:0007669"/>
    <property type="project" value="UniProtKB-UniRule"/>
</dbReference>
<evidence type="ECO:0000313" key="7">
    <source>
        <dbReference type="EMBL" id="OLR89588.1"/>
    </source>
</evidence>
<dbReference type="PANTHER" id="PTHR35807">
    <property type="entry name" value="TRANSCRIPTIONAL REGULATOR REDD-RELATED"/>
    <property type="match status" value="1"/>
</dbReference>
<dbReference type="InterPro" id="IPR036388">
    <property type="entry name" value="WH-like_DNA-bd_sf"/>
</dbReference>
<evidence type="ECO:0000256" key="3">
    <source>
        <dbReference type="ARBA" id="ARBA00023125"/>
    </source>
</evidence>
<comment type="similarity">
    <text evidence="1">Belongs to the AfsR/DnrI/RedD regulatory family.</text>
</comment>
<dbReference type="Pfam" id="PF03704">
    <property type="entry name" value="BTAD"/>
    <property type="match status" value="1"/>
</dbReference>
<dbReference type="PROSITE" id="PS51755">
    <property type="entry name" value="OMPR_PHOB"/>
    <property type="match status" value="1"/>
</dbReference>
<dbReference type="GO" id="GO:0000160">
    <property type="term" value="P:phosphorelay signal transduction system"/>
    <property type="evidence" value="ECO:0007669"/>
    <property type="project" value="InterPro"/>
</dbReference>
<comment type="caution">
    <text evidence="7">The sequence shown here is derived from an EMBL/GenBank/DDBJ whole genome shotgun (WGS) entry which is preliminary data.</text>
</comment>
<dbReference type="SMART" id="SM01043">
    <property type="entry name" value="BTAD"/>
    <property type="match status" value="1"/>
</dbReference>
<organism evidence="7 8">
    <name type="scientific">Actinokineospora bangkokensis</name>
    <dbReference type="NCBI Taxonomy" id="1193682"/>
    <lineage>
        <taxon>Bacteria</taxon>
        <taxon>Bacillati</taxon>
        <taxon>Actinomycetota</taxon>
        <taxon>Actinomycetes</taxon>
        <taxon>Pseudonocardiales</taxon>
        <taxon>Pseudonocardiaceae</taxon>
        <taxon>Actinokineospora</taxon>
    </lineage>
</organism>
<dbReference type="PANTHER" id="PTHR35807:SF1">
    <property type="entry name" value="TRANSCRIPTIONAL REGULATOR REDD"/>
    <property type="match status" value="1"/>
</dbReference>
<accession>A0A1Q9LC36</accession>
<protein>
    <submittedName>
        <fullName evidence="7">Transcriptional regulator</fullName>
    </submittedName>
</protein>
<evidence type="ECO:0000256" key="1">
    <source>
        <dbReference type="ARBA" id="ARBA00005820"/>
    </source>
</evidence>
<evidence type="ECO:0000259" key="6">
    <source>
        <dbReference type="PROSITE" id="PS51755"/>
    </source>
</evidence>
<dbReference type="SUPFAM" id="SSF48452">
    <property type="entry name" value="TPR-like"/>
    <property type="match status" value="1"/>
</dbReference>
<evidence type="ECO:0000313" key="8">
    <source>
        <dbReference type="Proteomes" id="UP000186040"/>
    </source>
</evidence>
<keyword evidence="3 5" id="KW-0238">DNA-binding</keyword>
<dbReference type="GO" id="GO:0006355">
    <property type="term" value="P:regulation of DNA-templated transcription"/>
    <property type="evidence" value="ECO:0007669"/>
    <property type="project" value="InterPro"/>
</dbReference>
<dbReference type="AlphaFoldDB" id="A0A1Q9LC36"/>
<dbReference type="Proteomes" id="UP000186040">
    <property type="component" value="Unassembled WGS sequence"/>
</dbReference>
<dbReference type="InterPro" id="IPR051677">
    <property type="entry name" value="AfsR-DnrI-RedD_regulator"/>
</dbReference>
<keyword evidence="8" id="KW-1185">Reference proteome</keyword>
<dbReference type="STRING" id="1193682.BJP25_05855"/>
<dbReference type="EMBL" id="MKQR01000032">
    <property type="protein sequence ID" value="OLR89588.1"/>
    <property type="molecule type" value="Genomic_DNA"/>
</dbReference>
<proteinExistence type="inferred from homology"/>
<sequence>MPVSLLMRELWGDEPPASWLTTLQTYILNLRKVLATTTGLRTEEVAARLLQTKAGGYVLDLGTGSLDLHRYQVAVASAREFLLAGDDLQAVRTLDAALRLWRGPAFLDVRGGRVLESKRRQVEESRLVAIEHMVGAQLRLGMYHEVLTELAALTVENPLHEGLHAQYMIALHSLDRRAEALEVFRTLRDNLVEDLGIEPGARVREVHQAILGADGGRGHDALLAKVVDFRWSTAADTARVY</sequence>
<reference evidence="7 8" key="1">
    <citation type="submission" date="2016-10" db="EMBL/GenBank/DDBJ databases">
        <title>The Draft Genome Sequence of Actinokineospora bangkokensis 44EHWT reveals the biosynthetic pathway of antifungal compounds Thailandins with unusual extender unit butylmalonyl-CoA.</title>
        <authorList>
            <person name="Greule A."/>
            <person name="Intra B."/>
            <person name="Flemming S."/>
            <person name="Rommel M.G."/>
            <person name="Panbangred W."/>
            <person name="Bechthold A."/>
        </authorList>
    </citation>
    <scope>NUCLEOTIDE SEQUENCE [LARGE SCALE GENOMIC DNA]</scope>
    <source>
        <strain evidence="7 8">44EHW</strain>
    </source>
</reference>
<dbReference type="InterPro" id="IPR005158">
    <property type="entry name" value="BTAD"/>
</dbReference>
<keyword evidence="4" id="KW-0804">Transcription</keyword>
<gene>
    <name evidence="7" type="ORF">BJP25_05855</name>
</gene>
<dbReference type="Gene3D" id="1.25.40.10">
    <property type="entry name" value="Tetratricopeptide repeat domain"/>
    <property type="match status" value="1"/>
</dbReference>
<dbReference type="InterPro" id="IPR001867">
    <property type="entry name" value="OmpR/PhoB-type_DNA-bd"/>
</dbReference>
<evidence type="ECO:0000256" key="2">
    <source>
        <dbReference type="ARBA" id="ARBA00023015"/>
    </source>
</evidence>
<evidence type="ECO:0000256" key="4">
    <source>
        <dbReference type="ARBA" id="ARBA00023163"/>
    </source>
</evidence>
<dbReference type="Gene3D" id="1.10.10.10">
    <property type="entry name" value="Winged helix-like DNA-binding domain superfamily/Winged helix DNA-binding domain"/>
    <property type="match status" value="1"/>
</dbReference>
<dbReference type="InterPro" id="IPR011990">
    <property type="entry name" value="TPR-like_helical_dom_sf"/>
</dbReference>
<feature type="domain" description="OmpR/PhoB-type" evidence="6">
    <location>
        <begin position="1"/>
        <end position="61"/>
    </location>
</feature>
<feature type="DNA-binding region" description="OmpR/PhoB-type" evidence="5">
    <location>
        <begin position="1"/>
        <end position="61"/>
    </location>
</feature>